<dbReference type="PANTHER" id="PTHR45566">
    <property type="entry name" value="HTH-TYPE TRANSCRIPTIONAL REGULATOR YHJB-RELATED"/>
    <property type="match status" value="1"/>
</dbReference>
<dbReference type="SMART" id="SM00421">
    <property type="entry name" value="HTH_LUXR"/>
    <property type="match status" value="1"/>
</dbReference>
<dbReference type="InterPro" id="IPR011006">
    <property type="entry name" value="CheY-like_superfamily"/>
</dbReference>
<dbReference type="InterPro" id="IPR016032">
    <property type="entry name" value="Sig_transdc_resp-reg_C-effctor"/>
</dbReference>
<evidence type="ECO:0000256" key="3">
    <source>
        <dbReference type="SAM" id="MobiDB-lite"/>
    </source>
</evidence>
<dbReference type="InterPro" id="IPR000792">
    <property type="entry name" value="Tscrpt_reg_LuxR_C"/>
</dbReference>
<dbReference type="Pfam" id="PF00196">
    <property type="entry name" value="GerE"/>
    <property type="match status" value="1"/>
</dbReference>
<organism evidence="6 7">
    <name type="scientific">Sinorhizobium americanum</name>
    <dbReference type="NCBI Taxonomy" id="194963"/>
    <lineage>
        <taxon>Bacteria</taxon>
        <taxon>Pseudomonadati</taxon>
        <taxon>Pseudomonadota</taxon>
        <taxon>Alphaproteobacteria</taxon>
        <taxon>Hyphomicrobiales</taxon>
        <taxon>Rhizobiaceae</taxon>
        <taxon>Sinorhizobium/Ensifer group</taxon>
        <taxon>Sinorhizobium</taxon>
    </lineage>
</organism>
<dbReference type="AlphaFoldDB" id="A0A4V2RFM9"/>
<accession>A0A4V2RFM9</accession>
<feature type="domain" description="HTH luxR-type" evidence="4">
    <location>
        <begin position="215"/>
        <end position="280"/>
    </location>
</feature>
<dbReference type="Gene3D" id="3.40.50.2300">
    <property type="match status" value="1"/>
</dbReference>
<dbReference type="PROSITE" id="PS00622">
    <property type="entry name" value="HTH_LUXR_1"/>
    <property type="match status" value="1"/>
</dbReference>
<dbReference type="InterPro" id="IPR051015">
    <property type="entry name" value="EvgA-like"/>
</dbReference>
<keyword evidence="1 6" id="KW-0238">DNA-binding</keyword>
<sequence>MINEVGALGTNPKSRSLDRTERLASDGGETAASSSGPSDRGEAQTGPAHEHLGETSHDTETEARLPQERHLVVIDGRVLWRDSLARNIAADHPGNPIVTFESSAEWRLQREDGAPPSAILLNIADKKIDDPAVEQDITALASEVAPVPVIVLSDRDDLTQIVKALKYGAKGYIPSSVSVDVCIEAISLSLAGGIFVPASSVFAMRHLFETEGAVERPLAGLFTDRQAEVVEALRRGKANKVIAYELNLRESTVKVHVRNIMKKIKAANRTEVAYKIKDLFPDHPPLQEPGATNTKDNGSDNRE</sequence>
<dbReference type="Proteomes" id="UP000295043">
    <property type="component" value="Unassembled WGS sequence"/>
</dbReference>
<gene>
    <name evidence="6" type="ORF">EV184_103244</name>
</gene>
<evidence type="ECO:0000313" key="7">
    <source>
        <dbReference type="Proteomes" id="UP000295043"/>
    </source>
</evidence>
<dbReference type="SUPFAM" id="SSF52172">
    <property type="entry name" value="CheY-like"/>
    <property type="match status" value="1"/>
</dbReference>
<reference evidence="6 7" key="1">
    <citation type="submission" date="2019-03" db="EMBL/GenBank/DDBJ databases">
        <title>Genomic Encyclopedia of Type Strains, Phase IV (KMG-V): Genome sequencing to study the core and pangenomes of soil and plant-associated prokaryotes.</title>
        <authorList>
            <person name="Whitman W."/>
        </authorList>
    </citation>
    <scope>NUCLEOTIDE SEQUENCE [LARGE SCALE GENOMIC DNA]</scope>
    <source>
        <strain evidence="6 7">23C40</strain>
    </source>
</reference>
<dbReference type="InterPro" id="IPR001789">
    <property type="entry name" value="Sig_transdc_resp-reg_receiver"/>
</dbReference>
<dbReference type="PRINTS" id="PR00038">
    <property type="entry name" value="HTHLUXR"/>
</dbReference>
<dbReference type="GO" id="GO:0003677">
    <property type="term" value="F:DNA binding"/>
    <property type="evidence" value="ECO:0007669"/>
    <property type="project" value="UniProtKB-KW"/>
</dbReference>
<dbReference type="GO" id="GO:0006355">
    <property type="term" value="P:regulation of DNA-templated transcription"/>
    <property type="evidence" value="ECO:0007669"/>
    <property type="project" value="InterPro"/>
</dbReference>
<dbReference type="CDD" id="cd06170">
    <property type="entry name" value="LuxR_C_like"/>
    <property type="match status" value="1"/>
</dbReference>
<feature type="domain" description="Response regulatory" evidence="5">
    <location>
        <begin position="70"/>
        <end position="190"/>
    </location>
</feature>
<proteinExistence type="predicted"/>
<feature type="region of interest" description="Disordered" evidence="3">
    <location>
        <begin position="1"/>
        <end position="68"/>
    </location>
</feature>
<evidence type="ECO:0000313" key="6">
    <source>
        <dbReference type="EMBL" id="TCN33230.1"/>
    </source>
</evidence>
<comment type="caution">
    <text evidence="2">Lacks conserved residue(s) required for the propagation of feature annotation.</text>
</comment>
<evidence type="ECO:0000259" key="4">
    <source>
        <dbReference type="PROSITE" id="PS50043"/>
    </source>
</evidence>
<evidence type="ECO:0000256" key="2">
    <source>
        <dbReference type="PROSITE-ProRule" id="PRU00169"/>
    </source>
</evidence>
<dbReference type="SUPFAM" id="SSF46894">
    <property type="entry name" value="C-terminal effector domain of the bipartite response regulators"/>
    <property type="match status" value="1"/>
</dbReference>
<evidence type="ECO:0000256" key="1">
    <source>
        <dbReference type="ARBA" id="ARBA00023125"/>
    </source>
</evidence>
<dbReference type="EMBL" id="SLVU01000003">
    <property type="protein sequence ID" value="TCN33230.1"/>
    <property type="molecule type" value="Genomic_DNA"/>
</dbReference>
<feature type="region of interest" description="Disordered" evidence="3">
    <location>
        <begin position="280"/>
        <end position="303"/>
    </location>
</feature>
<dbReference type="PROSITE" id="PS50110">
    <property type="entry name" value="RESPONSE_REGULATORY"/>
    <property type="match status" value="1"/>
</dbReference>
<dbReference type="PROSITE" id="PS50043">
    <property type="entry name" value="HTH_LUXR_2"/>
    <property type="match status" value="1"/>
</dbReference>
<evidence type="ECO:0000259" key="5">
    <source>
        <dbReference type="PROSITE" id="PS50110"/>
    </source>
</evidence>
<protein>
    <submittedName>
        <fullName evidence="6">DNA-binding NarL/FixJ family response regulator</fullName>
    </submittedName>
</protein>
<feature type="compositionally biased region" description="Basic and acidic residues" evidence="3">
    <location>
        <begin position="48"/>
        <end position="68"/>
    </location>
</feature>
<dbReference type="PANTHER" id="PTHR45566:SF1">
    <property type="entry name" value="HTH-TYPE TRANSCRIPTIONAL REGULATOR YHJB-RELATED"/>
    <property type="match status" value="1"/>
</dbReference>
<feature type="compositionally biased region" description="Basic and acidic residues" evidence="3">
    <location>
        <begin position="15"/>
        <end position="24"/>
    </location>
</feature>
<dbReference type="GO" id="GO:0000160">
    <property type="term" value="P:phosphorelay signal transduction system"/>
    <property type="evidence" value="ECO:0007669"/>
    <property type="project" value="InterPro"/>
</dbReference>
<comment type="caution">
    <text evidence="6">The sequence shown here is derived from an EMBL/GenBank/DDBJ whole genome shotgun (WGS) entry which is preliminary data.</text>
</comment>
<name>A0A4V2RFM9_9HYPH</name>